<protein>
    <submittedName>
        <fullName evidence="6">Putative nucleolar protein</fullName>
    </submittedName>
</protein>
<name>A0A0V0G569_TRIDM</name>
<dbReference type="PANTHER" id="PTHR13026:SF0">
    <property type="entry name" value="RIBOSOMAL RNA PROCESSING 1B"/>
    <property type="match status" value="1"/>
</dbReference>
<evidence type="ECO:0000256" key="5">
    <source>
        <dbReference type="SAM" id="MobiDB-lite"/>
    </source>
</evidence>
<dbReference type="PANTHER" id="PTHR13026">
    <property type="entry name" value="NNP-1 PROTEIN NOVEL NUCLEAR PROTEIN 1 NOP52"/>
    <property type="match status" value="1"/>
</dbReference>
<dbReference type="InterPro" id="IPR010301">
    <property type="entry name" value="RRP1"/>
</dbReference>
<dbReference type="Pfam" id="PF05997">
    <property type="entry name" value="Nop52"/>
    <property type="match status" value="1"/>
</dbReference>
<accession>A0A0V0G569</accession>
<evidence type="ECO:0000256" key="3">
    <source>
        <dbReference type="ARBA" id="ARBA00022552"/>
    </source>
</evidence>
<proteinExistence type="inferred from homology"/>
<evidence type="ECO:0000256" key="1">
    <source>
        <dbReference type="ARBA" id="ARBA00004123"/>
    </source>
</evidence>
<feature type="region of interest" description="Disordered" evidence="5">
    <location>
        <begin position="452"/>
        <end position="472"/>
    </location>
</feature>
<feature type="region of interest" description="Disordered" evidence="5">
    <location>
        <begin position="522"/>
        <end position="541"/>
    </location>
</feature>
<feature type="compositionally biased region" description="Polar residues" evidence="5">
    <location>
        <begin position="524"/>
        <end position="540"/>
    </location>
</feature>
<dbReference type="GO" id="GO:0030688">
    <property type="term" value="C:preribosome, small subunit precursor"/>
    <property type="evidence" value="ECO:0007669"/>
    <property type="project" value="InterPro"/>
</dbReference>
<keyword evidence="3" id="KW-0698">rRNA processing</keyword>
<comment type="similarity">
    <text evidence="2">Belongs to the RRP1 family.</text>
</comment>
<evidence type="ECO:0000256" key="2">
    <source>
        <dbReference type="ARBA" id="ARBA00006374"/>
    </source>
</evidence>
<dbReference type="GO" id="GO:0005634">
    <property type="term" value="C:nucleus"/>
    <property type="evidence" value="ECO:0007669"/>
    <property type="project" value="UniProtKB-SubCell"/>
</dbReference>
<evidence type="ECO:0000313" key="6">
    <source>
        <dbReference type="EMBL" id="JAP02844.1"/>
    </source>
</evidence>
<reference evidence="6" key="1">
    <citation type="journal article" date="2018" name="J. Proteomics">
        <title>Exploring the molecular complexity of Triatoma dimidiata sialome.</title>
        <authorList>
            <person name="Santiago P.B."/>
            <person name="de Araujo C.N."/>
            <person name="Charneau S."/>
            <person name="Bastos I.M.D."/>
            <person name="Assumpcao T.C.F."/>
            <person name="Queiroz R.M.L."/>
            <person name="Praca Y.R."/>
            <person name="Cordeiro T.M."/>
            <person name="Garcia C.H.S."/>
            <person name="da Silva I.G."/>
            <person name="Raiol T."/>
            <person name="Motta F.N."/>
            <person name="de Araujo Oliveira J.V."/>
            <person name="de Sousa M.V."/>
            <person name="Ribeiro J.M.C."/>
            <person name="de Santana J.M."/>
        </authorList>
    </citation>
    <scope>NUCLEOTIDE SEQUENCE</scope>
    <source>
        <strain evidence="6">Santander</strain>
        <tissue evidence="6">Salivary glands</tissue>
    </source>
</reference>
<dbReference type="EMBL" id="GECL01003280">
    <property type="protein sequence ID" value="JAP02844.1"/>
    <property type="molecule type" value="Transcribed_RNA"/>
</dbReference>
<sequence>MKDKPSEQLLQIAQEIAFAKALAGNDKTLRDRALRRLRKWLISKSKSEVGVTEDGFVRIWRGLFYNVWMSDKPLVQEEVVEAISNLMHCFNKFSEAQTFIMCFFQTLSETWFGLDAHRLDKYLMLVRRFLRQSFVLMESYEWKKEQLMELIASFKKAFLKAPLGLLMHVCEIYLEELAKITKGKLDEDILLELIKPFGEIMSTSSDVRLIKHIEEFIYLHLLKQSDLGIKHQIKFNAWRKLGCPEGDINVMEEVEINSEEDDTEELEKNNFSLDARAGNVDVFLAPIKFNASAIADHLSDLKKNKNTKTKARKRLTDIIHKYKTFIRGKYPLGIHKVDLADYEDEDEVIDEAAMELLEEELETYNEDKLHQKKKTKKQELAYKGKWIVTPIKENELINKKDIFRRRLSNNWEVSNIPVTSVANEDSQNNSLALSEETQTAFVTDKKVNLKKRKLSKSSKKASPNKDQFHESNRMEEIAANKKVDHFAAANDWGDMSWDDQQQNEIIIEPKRKFKLSSDLPLKIKSTQNQQSENKKSTPSSGKKVEFVLYRNSIQAEEDYKLSLKKNPVIKFNKEAQPPVGVLKSAPFSSPINPFVLSPNID</sequence>
<dbReference type="AlphaFoldDB" id="A0A0V0G569"/>
<keyword evidence="4" id="KW-0539">Nucleus</keyword>
<evidence type="ECO:0000256" key="4">
    <source>
        <dbReference type="ARBA" id="ARBA00023242"/>
    </source>
</evidence>
<dbReference type="GO" id="GO:0006364">
    <property type="term" value="P:rRNA processing"/>
    <property type="evidence" value="ECO:0007669"/>
    <property type="project" value="UniProtKB-KW"/>
</dbReference>
<comment type="subcellular location">
    <subcellularLocation>
        <location evidence="1">Nucleus</location>
    </subcellularLocation>
</comment>
<organism evidence="6">
    <name type="scientific">Triatoma dimidiata</name>
    <name type="common">Kissing bug</name>
    <name type="synonym">Meccus dimidiatus</name>
    <dbReference type="NCBI Taxonomy" id="72491"/>
    <lineage>
        <taxon>Eukaryota</taxon>
        <taxon>Metazoa</taxon>
        <taxon>Ecdysozoa</taxon>
        <taxon>Arthropoda</taxon>
        <taxon>Hexapoda</taxon>
        <taxon>Insecta</taxon>
        <taxon>Pterygota</taxon>
        <taxon>Neoptera</taxon>
        <taxon>Paraneoptera</taxon>
        <taxon>Hemiptera</taxon>
        <taxon>Heteroptera</taxon>
        <taxon>Panheteroptera</taxon>
        <taxon>Cimicomorpha</taxon>
        <taxon>Reduviidae</taxon>
        <taxon>Triatominae</taxon>
        <taxon>Triatoma</taxon>
    </lineage>
</organism>